<feature type="domain" description="DUF7769" evidence="1">
    <location>
        <begin position="75"/>
        <end position="126"/>
    </location>
</feature>
<evidence type="ECO:0000313" key="2">
    <source>
        <dbReference type="EMBL" id="KAI5388068.1"/>
    </source>
</evidence>
<dbReference type="PANTHER" id="PTHR47169:SF2">
    <property type="entry name" value="OS01G0541250 PROTEIN"/>
    <property type="match status" value="1"/>
</dbReference>
<dbReference type="InterPro" id="IPR036397">
    <property type="entry name" value="RNaseH_sf"/>
</dbReference>
<dbReference type="Pfam" id="PF24964">
    <property type="entry name" value="DUF7769"/>
    <property type="match status" value="1"/>
</dbReference>
<comment type="caution">
    <text evidence="2">The sequence shown here is derived from an EMBL/GenBank/DDBJ whole genome shotgun (WGS) entry which is preliminary data.</text>
</comment>
<dbReference type="InterPro" id="IPR056671">
    <property type="entry name" value="DUF7769"/>
</dbReference>
<evidence type="ECO:0000259" key="1">
    <source>
        <dbReference type="Pfam" id="PF24964"/>
    </source>
</evidence>
<name>A0A9D4VRE7_PEA</name>
<dbReference type="AlphaFoldDB" id="A0A9D4VRE7"/>
<keyword evidence="3" id="KW-1185">Reference proteome</keyword>
<sequence length="492" mass="57233">MDLDSDTETSLTNQHIFELYEFDEDNLEEEFEATNNIDESCEDNLQEEVETNNDTVYIAENVEAEPREKKRLRILSNEERMYIYHELLQKSVDGKLRKGATNEVASSNSVPLRTVQRIWKRAKESETRDVSHRKTKNCGRKRISIDENQIRELPFSQRTNIRSLAFALKTNPTSVFRLIKSGAIRRNSNAIKPLLKEENKISRLEFCLSMLEGTPHDPMFKSMHNIIHIDEKWFYMTKTSEKYYLLPDEDEPYRTCKSKNFIAKVMFLVAQTRPRFDSEENETFSGKIGVFPFVTHEPAIRSSINRVAGTMVTKAITTVNRDVVRSFLIDKVLPAIREKWPRDEFESTIFIQQDNARTHINHDDPLFREAATKDGFDIRLMCQPANSPDLNILDLGFFSAIQSLQYKEAPKTIDELISAVVKSFENFPSIKSNRIFVSLQLCMIEIMKEKGSNKYKIPHINKERLERVGQLPIQIKCDPILVQEVKNYLNME</sequence>
<dbReference type="PANTHER" id="PTHR47169">
    <property type="entry name" value="OS01G0541250 PROTEIN"/>
    <property type="match status" value="1"/>
</dbReference>
<dbReference type="OrthoDB" id="155387at2759"/>
<protein>
    <recommendedName>
        <fullName evidence="1">DUF7769 domain-containing protein</fullName>
    </recommendedName>
</protein>
<dbReference type="EMBL" id="JAMSHJ010000007">
    <property type="protein sequence ID" value="KAI5388068.1"/>
    <property type="molecule type" value="Genomic_DNA"/>
</dbReference>
<reference evidence="2 3" key="1">
    <citation type="journal article" date="2022" name="Nat. Genet.">
        <title>Improved pea reference genome and pan-genome highlight genomic features and evolutionary characteristics.</title>
        <authorList>
            <person name="Yang T."/>
            <person name="Liu R."/>
            <person name="Luo Y."/>
            <person name="Hu S."/>
            <person name="Wang D."/>
            <person name="Wang C."/>
            <person name="Pandey M.K."/>
            <person name="Ge S."/>
            <person name="Xu Q."/>
            <person name="Li N."/>
            <person name="Li G."/>
            <person name="Huang Y."/>
            <person name="Saxena R.K."/>
            <person name="Ji Y."/>
            <person name="Li M."/>
            <person name="Yan X."/>
            <person name="He Y."/>
            <person name="Liu Y."/>
            <person name="Wang X."/>
            <person name="Xiang C."/>
            <person name="Varshney R.K."/>
            <person name="Ding H."/>
            <person name="Gao S."/>
            <person name="Zong X."/>
        </authorList>
    </citation>
    <scope>NUCLEOTIDE SEQUENCE [LARGE SCALE GENOMIC DNA]</scope>
    <source>
        <strain evidence="2 3">cv. Zhongwan 6</strain>
    </source>
</reference>
<proteinExistence type="predicted"/>
<gene>
    <name evidence="2" type="ORF">KIW84_073959</name>
</gene>
<dbReference type="Gene3D" id="3.30.420.10">
    <property type="entry name" value="Ribonuclease H-like superfamily/Ribonuclease H"/>
    <property type="match status" value="1"/>
</dbReference>
<organism evidence="2 3">
    <name type="scientific">Pisum sativum</name>
    <name type="common">Garden pea</name>
    <name type="synonym">Lathyrus oleraceus</name>
    <dbReference type="NCBI Taxonomy" id="3888"/>
    <lineage>
        <taxon>Eukaryota</taxon>
        <taxon>Viridiplantae</taxon>
        <taxon>Streptophyta</taxon>
        <taxon>Embryophyta</taxon>
        <taxon>Tracheophyta</taxon>
        <taxon>Spermatophyta</taxon>
        <taxon>Magnoliopsida</taxon>
        <taxon>eudicotyledons</taxon>
        <taxon>Gunneridae</taxon>
        <taxon>Pentapetalae</taxon>
        <taxon>rosids</taxon>
        <taxon>fabids</taxon>
        <taxon>Fabales</taxon>
        <taxon>Fabaceae</taxon>
        <taxon>Papilionoideae</taxon>
        <taxon>50 kb inversion clade</taxon>
        <taxon>NPAAA clade</taxon>
        <taxon>Hologalegina</taxon>
        <taxon>IRL clade</taxon>
        <taxon>Fabeae</taxon>
        <taxon>Lathyrus</taxon>
    </lineage>
</organism>
<dbReference type="GO" id="GO:0003676">
    <property type="term" value="F:nucleic acid binding"/>
    <property type="evidence" value="ECO:0007669"/>
    <property type="project" value="InterPro"/>
</dbReference>
<accession>A0A9D4VRE7</accession>
<dbReference type="Proteomes" id="UP001058974">
    <property type="component" value="Chromosome 7"/>
</dbReference>
<dbReference type="Gramene" id="Psat07G0395900-T1">
    <property type="protein sequence ID" value="KAI5388068.1"/>
    <property type="gene ID" value="KIW84_073959"/>
</dbReference>
<evidence type="ECO:0000313" key="3">
    <source>
        <dbReference type="Proteomes" id="UP001058974"/>
    </source>
</evidence>